<feature type="transmembrane region" description="Helical" evidence="2">
    <location>
        <begin position="626"/>
        <end position="645"/>
    </location>
</feature>
<feature type="region of interest" description="Disordered" evidence="1">
    <location>
        <begin position="1"/>
        <end position="104"/>
    </location>
</feature>
<feature type="compositionally biased region" description="Acidic residues" evidence="1">
    <location>
        <begin position="690"/>
        <end position="699"/>
    </location>
</feature>
<accession>A0A4V3SD27</accession>
<feature type="region of interest" description="Disordered" evidence="1">
    <location>
        <begin position="1086"/>
        <end position="1108"/>
    </location>
</feature>
<dbReference type="STRING" id="147828.A0A4V3SD27"/>
<reference evidence="4 5" key="1">
    <citation type="journal article" date="2019" name="BMC Genomics">
        <title>New insights from Opisthorchis felineus genome: update on genomics of the epidemiologically important liver flukes.</title>
        <authorList>
            <person name="Ershov N.I."/>
            <person name="Mordvinov V.A."/>
            <person name="Prokhortchouk E.B."/>
            <person name="Pakharukova M.Y."/>
            <person name="Gunbin K.V."/>
            <person name="Ustyantsev K."/>
            <person name="Genaev M.A."/>
            <person name="Blinov A.G."/>
            <person name="Mazur A."/>
            <person name="Boulygina E."/>
            <person name="Tsygankova S."/>
            <person name="Khrameeva E."/>
            <person name="Chekanov N."/>
            <person name="Fan G."/>
            <person name="Xiao A."/>
            <person name="Zhang H."/>
            <person name="Xu X."/>
            <person name="Yang H."/>
            <person name="Solovyev V."/>
            <person name="Lee S.M."/>
            <person name="Liu X."/>
            <person name="Afonnikov D.A."/>
            <person name="Skryabin K.G."/>
        </authorList>
    </citation>
    <scope>NUCLEOTIDE SEQUENCE [LARGE SCALE GENOMIC DNA]</scope>
    <source>
        <strain evidence="4">AK-0245</strain>
        <tissue evidence="4">Whole organism</tissue>
    </source>
</reference>
<name>A0A4V3SD27_OPIFE</name>
<feature type="compositionally biased region" description="Basic and acidic residues" evidence="1">
    <location>
        <begin position="1354"/>
        <end position="1370"/>
    </location>
</feature>
<dbReference type="PANTHER" id="PTHR24116">
    <property type="entry name" value="KINASE D-INTERACTING SUBSTRATE OF 220 KDA"/>
    <property type="match status" value="1"/>
</dbReference>
<dbReference type="OrthoDB" id="6084525at2759"/>
<feature type="region of interest" description="Disordered" evidence="1">
    <location>
        <begin position="652"/>
        <end position="710"/>
    </location>
</feature>
<evidence type="ECO:0000256" key="1">
    <source>
        <dbReference type="SAM" id="MobiDB-lite"/>
    </source>
</evidence>
<keyword evidence="2" id="KW-0472">Membrane</keyword>
<feature type="transmembrane region" description="Helical" evidence="2">
    <location>
        <begin position="474"/>
        <end position="495"/>
    </location>
</feature>
<feature type="region of interest" description="Disordered" evidence="1">
    <location>
        <begin position="1879"/>
        <end position="1937"/>
    </location>
</feature>
<feature type="transmembrane region" description="Helical" evidence="2">
    <location>
        <begin position="532"/>
        <end position="559"/>
    </location>
</feature>
<feature type="compositionally biased region" description="Low complexity" evidence="1">
    <location>
        <begin position="23"/>
        <end position="44"/>
    </location>
</feature>
<gene>
    <name evidence="4" type="ORF">CRM22_009340</name>
</gene>
<evidence type="ECO:0000256" key="2">
    <source>
        <dbReference type="SAM" id="Phobius"/>
    </source>
</evidence>
<protein>
    <recommendedName>
        <fullName evidence="3">Kinase D-interacting substrate of 220 kDa-like SAM domain-containing protein</fullName>
    </recommendedName>
</protein>
<feature type="region of interest" description="Disordered" evidence="1">
    <location>
        <begin position="1713"/>
        <end position="1739"/>
    </location>
</feature>
<feature type="transmembrane region" description="Helical" evidence="2">
    <location>
        <begin position="346"/>
        <end position="369"/>
    </location>
</feature>
<dbReference type="Pfam" id="PF23307">
    <property type="entry name" value="SAM_KIDINS220"/>
    <property type="match status" value="1"/>
</dbReference>
<dbReference type="InterPro" id="IPR057092">
    <property type="entry name" value="SAM_KIDINS220"/>
</dbReference>
<comment type="caution">
    <text evidence="4">The sequence shown here is derived from an EMBL/GenBank/DDBJ whole genome shotgun (WGS) entry which is preliminary data.</text>
</comment>
<feature type="transmembrane region" description="Helical" evidence="2">
    <location>
        <begin position="317"/>
        <end position="340"/>
    </location>
</feature>
<keyword evidence="2" id="KW-0812">Transmembrane</keyword>
<feature type="compositionally biased region" description="Polar residues" evidence="1">
    <location>
        <begin position="1"/>
        <end position="22"/>
    </location>
</feature>
<dbReference type="EMBL" id="SJOL01009043">
    <property type="protein sequence ID" value="TGZ58965.1"/>
    <property type="molecule type" value="Genomic_DNA"/>
</dbReference>
<feature type="compositionally biased region" description="Low complexity" evidence="1">
    <location>
        <begin position="1915"/>
        <end position="1928"/>
    </location>
</feature>
<feature type="compositionally biased region" description="Polar residues" evidence="1">
    <location>
        <begin position="1268"/>
        <end position="1284"/>
    </location>
</feature>
<proteinExistence type="predicted"/>
<sequence>MLYNQQTVTENGQSRPQQPRTTRLQGQQSYRRQQSSSSMTSTSRDVNSNLRGPREHGSAPRFLSKNRTAGRMQPIPGNLPKKRGPFVCQQPPQLHQHQHPPQQASVQYPGLMQPPNHRQALHSTIDYAAFSVPPPGLPMQPSDPRSQRIGRETELSKRAKIRASSYDKRNRPEDGLERVQLTVDYSGKKTHQHPEFAIPKSSLDNLLGIDAMEMCHAAPTGPRHIHRPMMRGLVGRPTDEHDKSETAMSVLTPFQQSCIRSLASMSVCPHTILPITVGMFTRSFMMEENIFLQALSEEISNRMASNPLYQRTNRIEFTMCTSLLPLFVSILIGYILGLALGWQLGIAVAVTALIIYIITVCIIVVGIGAKRSTKSARFAETVSRYMRGCNLILNILFYRAPPSPSVAHPVRLLPISLNLAGCVSGVDAAALMTEKMWQFIEQKYGKIAVRMQWASKDAFGESTQTFRKCCCLPLWFWLSSTLLTSLTLATLMAFAPSSLTDMGSAQVPGITKAPPNDLDTDSHVHAGRIHNAAIVCAIFSALSFLVLCAASVPSLINLIQGRPFQRKHQRLCYKAGGKLGEPPMDMCYGMTSGRFDPMACVRMDGQCNARYASNPSRAAFHLNQELTSAATVAAAAAAAAVTAAADQKWRLFSRSHNRTNGSSGGGKGRFDKPRLDATDVESQASQSATSDDDVDDGSESSEKGDDSSDIQTQFQNNVNLCESGELLLKGDQKRKKFNAASNHRQGCDKKSMKSTAEAQQNLSRWKKLIRRGLMEACKVLSMIDSRIGKRQTRIVLCITGTGCPTSPTSTIIKLATFVRLVDRLLMQPPEGGTSGDVTVMLEPSAKKHTSGKPEGKLTSASKLWTPNVIVIVAASVPSSLNPTASQLIANPPPLKSQHFAREPLSVLVGQHPSTWANFKLWWSVHHFCHLPLYLEDEAIGARINGPTNLHQLSSITSPSMFPLQTTQYLPTNSTLLDVYAGLHELADLNTKYLRQLLTMSAFMGRMINIERLSVEQQGMIRIPPHALPGSANYLPTLAVLVTWLCLIQHWPFHAAWLALFIEEHFRSEMEQDGPSRPHDAMAFSQSRGRISEETPANGQRTPQSDPLHWNSDLAQLHNRVLRRLAPAVETARQKALSASIGTMHSGMDFPNRHLPSYPPHVMSTLDICDLALRDRDPRRLARFLRSAATEMNTSQEVTDPTTAATAGFSSLFAAGHTTVGQLLRVMKLTPFLNPQISQWIKDVLLTKVNMSESMVEEKSGGATPAEVRSQSLDSSKRISSSGQQPKVDEVKRGHPSTTTTSTASACRVRLKHGLPKKQLHQMTIDDICNLLKDIEDLSANQKSTKPRSRYKPGMSKERSNSRTHQSDRKARNSSSDSETPVNDPAPPAPTTTRASRSVVERVKNMPIGKYEDRIRRMNLTGNVLTICSMNELQKELGMSFGDWKLFSTVIGYLRSREASSTVDQHGTTLVQGQSGSAYLYQPQEFNQSVASRERQNIISTVSDTSIALTVKSAPLSEEAHPVISVTPKPAKSMLSLTSTRPIAYSHRSSAPYRGGSIERPFDKMAPTAQHHFCRRHSLKALARQQQQQNVATALRELPTAAFCPRHQKQVRRLVHQATHHEGYTDERVSREPGRRQLDGLCEHLGHRSLPRVHTCGYHKEKRSSDGLMRSEQIASTSLEQLSRTGPLNVSGSMGVHGNGMQPTTSQRTSTQLGRKHPIHRPGMVGHVRSSTCDRGNQETKSGFQNQAIYFRGDSDSTGANRLAGHQKHTRQDRLPTLVNGIYKGSHRVNAHILPAERNLEAHETIPRDSASTSLAGEMAEEVAEISPTHANNHVHASHHHQDGVDGSDSQSAHSCDCNYWYSLEAAAATVPIELRRQSKQTVPPNTLSPCTKCNSPTDNSISDSLSTTRSQLDVSSGTTSGCTSTGTSLERVDQVAS</sequence>
<dbReference type="InterPro" id="IPR052771">
    <property type="entry name" value="Neurotrophin_sig_adaptor"/>
</dbReference>
<dbReference type="EMBL" id="SJOL01009043">
    <property type="protein sequence ID" value="TGZ58964.1"/>
    <property type="molecule type" value="Genomic_DNA"/>
</dbReference>
<feature type="compositionally biased region" description="Polar residues" evidence="1">
    <location>
        <begin position="1086"/>
        <end position="1104"/>
    </location>
</feature>
<feature type="region of interest" description="Disordered" evidence="1">
    <location>
        <begin position="1255"/>
        <end position="1304"/>
    </location>
</feature>
<feature type="region of interest" description="Disordered" evidence="1">
    <location>
        <begin position="138"/>
        <end position="175"/>
    </location>
</feature>
<feature type="compositionally biased region" description="Polar residues" evidence="1">
    <location>
        <begin position="1728"/>
        <end position="1739"/>
    </location>
</feature>
<evidence type="ECO:0000313" key="5">
    <source>
        <dbReference type="Proteomes" id="UP000308267"/>
    </source>
</evidence>
<evidence type="ECO:0000259" key="3">
    <source>
        <dbReference type="Pfam" id="PF23307"/>
    </source>
</evidence>
<feature type="compositionally biased region" description="Low complexity" evidence="1">
    <location>
        <begin position="89"/>
        <end position="103"/>
    </location>
</feature>
<feature type="domain" description="Kinase D-interacting substrate of 220 kDa-like SAM" evidence="3">
    <location>
        <begin position="1399"/>
        <end position="1464"/>
    </location>
</feature>
<organism evidence="4 5">
    <name type="scientific">Opisthorchis felineus</name>
    <dbReference type="NCBI Taxonomy" id="147828"/>
    <lineage>
        <taxon>Eukaryota</taxon>
        <taxon>Metazoa</taxon>
        <taxon>Spiralia</taxon>
        <taxon>Lophotrochozoa</taxon>
        <taxon>Platyhelminthes</taxon>
        <taxon>Trematoda</taxon>
        <taxon>Digenea</taxon>
        <taxon>Opisthorchiida</taxon>
        <taxon>Opisthorchiata</taxon>
        <taxon>Opisthorchiidae</taxon>
        <taxon>Opisthorchis</taxon>
    </lineage>
</organism>
<dbReference type="PANTHER" id="PTHR24116:SF0">
    <property type="entry name" value="KINASE D-INTERACTING SUBSTRATE OF 220 KDA"/>
    <property type="match status" value="1"/>
</dbReference>
<keyword evidence="5" id="KW-1185">Reference proteome</keyword>
<feature type="compositionally biased region" description="Polar residues" evidence="1">
    <location>
        <begin position="1879"/>
        <end position="1914"/>
    </location>
</feature>
<evidence type="ECO:0000313" key="4">
    <source>
        <dbReference type="EMBL" id="TGZ58964.1"/>
    </source>
</evidence>
<feature type="compositionally biased region" description="Basic and acidic residues" evidence="1">
    <location>
        <begin position="145"/>
        <end position="157"/>
    </location>
</feature>
<dbReference type="Proteomes" id="UP000308267">
    <property type="component" value="Unassembled WGS sequence"/>
</dbReference>
<feature type="region of interest" description="Disordered" evidence="1">
    <location>
        <begin position="1339"/>
        <end position="1400"/>
    </location>
</feature>
<feature type="compositionally biased region" description="Basic and acidic residues" evidence="1">
    <location>
        <begin position="165"/>
        <end position="175"/>
    </location>
</feature>
<feature type="region of interest" description="Disordered" evidence="1">
    <location>
        <begin position="1799"/>
        <end position="1822"/>
    </location>
</feature>
<dbReference type="GO" id="GO:0019887">
    <property type="term" value="F:protein kinase regulator activity"/>
    <property type="evidence" value="ECO:0007669"/>
    <property type="project" value="TreeGrafter"/>
</dbReference>
<feature type="compositionally biased region" description="Basic and acidic residues" evidence="1">
    <location>
        <begin position="668"/>
        <end position="677"/>
    </location>
</feature>
<feature type="region of interest" description="Disordered" evidence="1">
    <location>
        <begin position="735"/>
        <end position="755"/>
    </location>
</feature>
<keyword evidence="2" id="KW-1133">Transmembrane helix</keyword>
<dbReference type="GO" id="GO:0030165">
    <property type="term" value="F:PDZ domain binding"/>
    <property type="evidence" value="ECO:0007669"/>
    <property type="project" value="TreeGrafter"/>
</dbReference>